<dbReference type="EMBL" id="LAZR01001264">
    <property type="protein sequence ID" value="KKN47639.1"/>
    <property type="molecule type" value="Genomic_DNA"/>
</dbReference>
<protein>
    <recommendedName>
        <fullName evidence="2">DUF1015 domain-containing protein</fullName>
    </recommendedName>
</protein>
<evidence type="ECO:0008006" key="2">
    <source>
        <dbReference type="Google" id="ProtNLM"/>
    </source>
</evidence>
<dbReference type="InterPro" id="IPR008323">
    <property type="entry name" value="UCP033563"/>
</dbReference>
<reference evidence="1" key="1">
    <citation type="journal article" date="2015" name="Nature">
        <title>Complex archaea that bridge the gap between prokaryotes and eukaryotes.</title>
        <authorList>
            <person name="Spang A."/>
            <person name="Saw J.H."/>
            <person name="Jorgensen S.L."/>
            <person name="Zaremba-Niedzwiedzka K."/>
            <person name="Martijn J."/>
            <person name="Lind A.E."/>
            <person name="van Eijk R."/>
            <person name="Schleper C."/>
            <person name="Guy L."/>
            <person name="Ettema T.J."/>
        </authorList>
    </citation>
    <scope>NUCLEOTIDE SEQUENCE</scope>
</reference>
<comment type="caution">
    <text evidence="1">The sequence shown here is derived from an EMBL/GenBank/DDBJ whole genome shotgun (WGS) entry which is preliminary data.</text>
</comment>
<sequence length="441" mass="51649">MAEIRPFKGLRYNTQKIKLEEVITEPYDRIPPALQEDYYRRNPYNVVRIILGKDDDPEHSEKDKYKRAKIYLDEWEKDGLLIREDQDALYLYEQEFQVKGEKKRRTGLIARVKLEEFSSRKVLPHEKTFPKHKIDRLNLLRATNTNTGQIFLLYKDDQDTVSQAIERAKQEAELGAEMRDEANFQHRILIIKNKETVQRLQEAMADKVLIIADGHHRYETSLNYQKEILEEAKEAKGDEPFNYIMMTLFKLEDPGMMILPTYRLVKGLDKLSGEGLKNLLLPYFEISEVDWPDTSDKSKLEEVQNKILNGTHAFAAYVSQFKKFFIFNLKSEDLLEKEITEDRSKEWKRLDVAILHSLIIDKLQALSSEPFSLENNVSYIRNLDQGIGKVEQGEFQIIFLMKPVTLHQIREVVENGEVMPQKSTDFFPKLKSGLVMNPLDE</sequence>
<dbReference type="PIRSF" id="PIRSF033563">
    <property type="entry name" value="UCP033563"/>
    <property type="match status" value="1"/>
</dbReference>
<organism evidence="1">
    <name type="scientific">marine sediment metagenome</name>
    <dbReference type="NCBI Taxonomy" id="412755"/>
    <lineage>
        <taxon>unclassified sequences</taxon>
        <taxon>metagenomes</taxon>
        <taxon>ecological metagenomes</taxon>
    </lineage>
</organism>
<accession>A0A0F9QYM1</accession>
<evidence type="ECO:0000313" key="1">
    <source>
        <dbReference type="EMBL" id="KKN47639.1"/>
    </source>
</evidence>
<dbReference type="Pfam" id="PF06245">
    <property type="entry name" value="DUF1015"/>
    <property type="match status" value="1"/>
</dbReference>
<proteinExistence type="predicted"/>
<gene>
    <name evidence="1" type="ORF">LCGC14_0660920</name>
</gene>
<name>A0A0F9QYM1_9ZZZZ</name>
<dbReference type="PANTHER" id="PTHR36454">
    <property type="entry name" value="LMO2823 PROTEIN"/>
    <property type="match status" value="1"/>
</dbReference>
<dbReference type="PANTHER" id="PTHR36454:SF1">
    <property type="entry name" value="DUF1015 DOMAIN-CONTAINING PROTEIN"/>
    <property type="match status" value="1"/>
</dbReference>
<dbReference type="AlphaFoldDB" id="A0A0F9QYM1"/>